<proteinExistence type="predicted"/>
<organism evidence="1 2">
    <name type="scientific">Penicillium malachiteum</name>
    <dbReference type="NCBI Taxonomy" id="1324776"/>
    <lineage>
        <taxon>Eukaryota</taxon>
        <taxon>Fungi</taxon>
        <taxon>Dikarya</taxon>
        <taxon>Ascomycota</taxon>
        <taxon>Pezizomycotina</taxon>
        <taxon>Eurotiomycetes</taxon>
        <taxon>Eurotiomycetidae</taxon>
        <taxon>Eurotiales</taxon>
        <taxon>Aspergillaceae</taxon>
        <taxon>Penicillium</taxon>
    </lineage>
</organism>
<dbReference type="EMBL" id="JAQJAN010000023">
    <property type="protein sequence ID" value="KAJ5703493.1"/>
    <property type="molecule type" value="Genomic_DNA"/>
</dbReference>
<protein>
    <submittedName>
        <fullName evidence="1">Uncharacterized protein</fullName>
    </submittedName>
</protein>
<accession>A0AAD6MQB4</accession>
<comment type="caution">
    <text evidence="1">The sequence shown here is derived from an EMBL/GenBank/DDBJ whole genome shotgun (WGS) entry which is preliminary data.</text>
</comment>
<reference evidence="1" key="1">
    <citation type="journal article" date="2023" name="IMA Fungus">
        <title>Comparative genomic study of the Penicillium genus elucidates a diverse pangenome and 15 lateral gene transfer events.</title>
        <authorList>
            <person name="Petersen C."/>
            <person name="Sorensen T."/>
            <person name="Nielsen M.R."/>
            <person name="Sondergaard T.E."/>
            <person name="Sorensen J.L."/>
            <person name="Fitzpatrick D.A."/>
            <person name="Frisvad J.C."/>
            <person name="Nielsen K.L."/>
        </authorList>
    </citation>
    <scope>NUCLEOTIDE SEQUENCE</scope>
    <source>
        <strain evidence="1">IBT 17514</strain>
    </source>
</reference>
<evidence type="ECO:0000313" key="1">
    <source>
        <dbReference type="EMBL" id="KAJ5703493.1"/>
    </source>
</evidence>
<dbReference type="Proteomes" id="UP001215712">
    <property type="component" value="Unassembled WGS sequence"/>
</dbReference>
<reference evidence="1" key="2">
    <citation type="submission" date="2023-01" db="EMBL/GenBank/DDBJ databases">
        <authorList>
            <person name="Petersen C."/>
        </authorList>
    </citation>
    <scope>NUCLEOTIDE SEQUENCE</scope>
    <source>
        <strain evidence="1">IBT 17514</strain>
    </source>
</reference>
<evidence type="ECO:0000313" key="2">
    <source>
        <dbReference type="Proteomes" id="UP001215712"/>
    </source>
</evidence>
<name>A0AAD6MQB4_9EURO</name>
<keyword evidence="2" id="KW-1185">Reference proteome</keyword>
<sequence>MQDPRLSNSESEENLEKYGKAILTTSEVKPRPIVTLDHSLGQKPQEDPTGFAQFVMMVLGFEVLLQHRAYGSQGTKKENEQ</sequence>
<gene>
    <name evidence="1" type="ORF">N7493_011882</name>
</gene>
<dbReference type="AlphaFoldDB" id="A0AAD6MQB4"/>